<reference evidence="1" key="1">
    <citation type="submission" date="2022-12" db="EMBL/GenBank/DDBJ databases">
        <title>Genome Sequence of Lasiodiplodia mahajangana.</title>
        <authorList>
            <person name="Buettner E."/>
        </authorList>
    </citation>
    <scope>NUCLEOTIDE SEQUENCE</scope>
    <source>
        <strain evidence="1">VT137</strain>
    </source>
</reference>
<evidence type="ECO:0000313" key="2">
    <source>
        <dbReference type="Proteomes" id="UP001153332"/>
    </source>
</evidence>
<organism evidence="1 2">
    <name type="scientific">Lasiodiplodia mahajangana</name>
    <dbReference type="NCBI Taxonomy" id="1108764"/>
    <lineage>
        <taxon>Eukaryota</taxon>
        <taxon>Fungi</taxon>
        <taxon>Dikarya</taxon>
        <taxon>Ascomycota</taxon>
        <taxon>Pezizomycotina</taxon>
        <taxon>Dothideomycetes</taxon>
        <taxon>Dothideomycetes incertae sedis</taxon>
        <taxon>Botryosphaeriales</taxon>
        <taxon>Botryosphaeriaceae</taxon>
        <taxon>Lasiodiplodia</taxon>
    </lineage>
</organism>
<evidence type="ECO:0000313" key="1">
    <source>
        <dbReference type="EMBL" id="KAJ8131042.1"/>
    </source>
</evidence>
<protein>
    <submittedName>
        <fullName evidence="1">Uncharacterized protein</fullName>
    </submittedName>
</protein>
<proteinExistence type="predicted"/>
<gene>
    <name evidence="1" type="ORF">O1611_g2582</name>
</gene>
<comment type="caution">
    <text evidence="1">The sequence shown here is derived from an EMBL/GenBank/DDBJ whole genome shotgun (WGS) entry which is preliminary data.</text>
</comment>
<dbReference type="EMBL" id="JAPUUL010000370">
    <property type="protein sequence ID" value="KAJ8131042.1"/>
    <property type="molecule type" value="Genomic_DNA"/>
</dbReference>
<name>A0ACC2JUN6_9PEZI</name>
<accession>A0ACC2JUN6</accession>
<sequence length="472" mass="53457">MGMDEGFDMVPRLTRGGEDVIKWKSFIDAVRERYKDDAQVKFHDSYIEFEAGEHPMLPIEGYKFLRFSSKVTGRIAAATHVERYLQSVRQIAHSIFGPRVRPWSELDETWGFYDWRDVRGSLRSFTEAGDDAAITLLFATTGSDGNVDYPSRIRSDKLYKVLEIPGKGKGLVARCNIRSGTRILCEKPLLLFPSVPPEELQIKVASQLRNLSREEQRQFLSLHNNFPGRHAFAGIVRTNALPCGSGASTGGVYPEICLINNGCLPNCHNSWNDETQHETIHAIRDILAGEELTISYGPGDPTSSRLEHLRTNFGFNCRCELCSLPPEALQASDNRRKQIQFLDDQIGNSSVVMMEPLKSLQACQALLKVLVDEYGTDNTALIPRLYYDAFQVAITHGDEARAKVFAERSYKARVVCEGEDNPETKRARRFMQNPASHMAFALGSRRWKTSKTAQPKNLSIEEFDKWLWRDRS</sequence>
<dbReference type="Proteomes" id="UP001153332">
    <property type="component" value="Unassembled WGS sequence"/>
</dbReference>
<keyword evidence="2" id="KW-1185">Reference proteome</keyword>